<gene>
    <name evidence="2" type="ORF">SAMN05444387_0308</name>
</gene>
<dbReference type="RefSeq" id="WP_124020499.1">
    <property type="nucleotide sequence ID" value="NZ_FRBX01000001.1"/>
</dbReference>
<comment type="caution">
    <text evidence="2">The sequence shown here is derived from an EMBL/GenBank/DDBJ whole genome shotgun (WGS) entry which is preliminary data.</text>
</comment>
<keyword evidence="1" id="KW-0812">Transmembrane</keyword>
<feature type="transmembrane region" description="Helical" evidence="1">
    <location>
        <begin position="6"/>
        <end position="25"/>
    </location>
</feature>
<dbReference type="Proteomes" id="UP000184216">
    <property type="component" value="Unassembled WGS sequence"/>
</dbReference>
<keyword evidence="1" id="KW-0472">Membrane</keyword>
<dbReference type="EMBL" id="FRBX01000001">
    <property type="protein sequence ID" value="SHL31859.1"/>
    <property type="molecule type" value="Genomic_DNA"/>
</dbReference>
<keyword evidence="3" id="KW-1185">Reference proteome</keyword>
<organism evidence="2 3">
    <name type="scientific">Flavobacterium pectinovorum</name>
    <dbReference type="NCBI Taxonomy" id="29533"/>
    <lineage>
        <taxon>Bacteria</taxon>
        <taxon>Pseudomonadati</taxon>
        <taxon>Bacteroidota</taxon>
        <taxon>Flavobacteriia</taxon>
        <taxon>Flavobacteriales</taxon>
        <taxon>Flavobacteriaceae</taxon>
        <taxon>Flavobacterium</taxon>
    </lineage>
</organism>
<evidence type="ECO:0000313" key="2">
    <source>
        <dbReference type="EMBL" id="SHL31859.1"/>
    </source>
</evidence>
<accession>A0ABY1IXJ9</accession>
<proteinExistence type="predicted"/>
<evidence type="ECO:0000256" key="1">
    <source>
        <dbReference type="SAM" id="Phobius"/>
    </source>
</evidence>
<protein>
    <submittedName>
        <fullName evidence="2">Uncharacterized protein</fullName>
    </submittedName>
</protein>
<keyword evidence="1" id="KW-1133">Transmembrane helix</keyword>
<feature type="transmembrane region" description="Helical" evidence="1">
    <location>
        <begin position="45"/>
        <end position="66"/>
    </location>
</feature>
<name>A0ABY1IXJ9_9FLAO</name>
<reference evidence="2 3" key="1">
    <citation type="submission" date="2016-11" db="EMBL/GenBank/DDBJ databases">
        <authorList>
            <person name="Varghese N."/>
            <person name="Submissions S."/>
        </authorList>
    </citation>
    <scope>NUCLEOTIDE SEQUENCE [LARGE SCALE GENOMIC DNA]</scope>
    <source>
        <strain evidence="2 3">DSM 6368</strain>
    </source>
</reference>
<sequence length="222" mass="25370">MTLILILLTVIAVFSCISMINLIELKKRSRNQNSFTDERYFEIKFKLQFITSIGAIIITVFGYIGYENYNAILIKTDELNNKLSRLDNQINDYDKKIETLNLYSKDIEKIMGVSKSDLKSLNATIANIRDKNVLDKNFYFIDNLSLLSSNELKKIYFKDLVTSYGDRLPIFTIPPTIIVAPSTGGNFFINKITNEYVELGIGSSVGIDDDKFPFTLIISKRK</sequence>
<evidence type="ECO:0000313" key="3">
    <source>
        <dbReference type="Proteomes" id="UP000184216"/>
    </source>
</evidence>